<feature type="region of interest" description="Disordered" evidence="6">
    <location>
        <begin position="1100"/>
        <end position="1138"/>
    </location>
</feature>
<evidence type="ECO:0000256" key="2">
    <source>
        <dbReference type="ARBA" id="ARBA00022771"/>
    </source>
</evidence>
<evidence type="ECO:0000256" key="5">
    <source>
        <dbReference type="PROSITE-ProRule" id="PRU00509"/>
    </source>
</evidence>
<feature type="compositionally biased region" description="Basic residues" evidence="6">
    <location>
        <begin position="1128"/>
        <end position="1138"/>
    </location>
</feature>
<keyword evidence="11" id="KW-1185">Reference proteome</keyword>
<evidence type="ECO:0000313" key="11">
    <source>
        <dbReference type="Proteomes" id="UP000007110"/>
    </source>
</evidence>
<feature type="region of interest" description="Disordered" evidence="6">
    <location>
        <begin position="696"/>
        <end position="740"/>
    </location>
</feature>
<keyword evidence="1" id="KW-0479">Metal-binding</keyword>
<dbReference type="PROSITE" id="PS50016">
    <property type="entry name" value="ZF_PHD_2"/>
    <property type="match status" value="1"/>
</dbReference>
<feature type="compositionally biased region" description="Acidic residues" evidence="6">
    <location>
        <begin position="840"/>
        <end position="859"/>
    </location>
</feature>
<keyword evidence="4" id="KW-0238">DNA-binding</keyword>
<feature type="compositionally biased region" description="Basic and acidic residues" evidence="6">
    <location>
        <begin position="481"/>
        <end position="497"/>
    </location>
</feature>
<feature type="region of interest" description="Disordered" evidence="6">
    <location>
        <begin position="378"/>
        <end position="411"/>
    </location>
</feature>
<feature type="compositionally biased region" description="Basic residues" evidence="6">
    <location>
        <begin position="501"/>
        <end position="516"/>
    </location>
</feature>
<dbReference type="RefSeq" id="XP_030833457.1">
    <property type="nucleotide sequence ID" value="XM_030977597.1"/>
</dbReference>
<feature type="compositionally biased region" description="Basic and acidic residues" evidence="6">
    <location>
        <begin position="541"/>
        <end position="560"/>
    </location>
</feature>
<dbReference type="SUPFAM" id="SSF57903">
    <property type="entry name" value="FYVE/PHD zinc finger"/>
    <property type="match status" value="2"/>
</dbReference>
<dbReference type="Pfam" id="PF00628">
    <property type="entry name" value="PHD"/>
    <property type="match status" value="1"/>
</dbReference>
<dbReference type="InterPro" id="IPR013083">
    <property type="entry name" value="Znf_RING/FYVE/PHD"/>
</dbReference>
<dbReference type="SMART" id="SM00249">
    <property type="entry name" value="PHD"/>
    <property type="match status" value="2"/>
</dbReference>
<keyword evidence="2 5" id="KW-0863">Zinc-finger</keyword>
<dbReference type="Proteomes" id="UP000007110">
    <property type="component" value="Unassembled WGS sequence"/>
</dbReference>
<keyword evidence="7" id="KW-0812">Transmembrane</keyword>
<protein>
    <submittedName>
        <fullName evidence="10">Uncharacterized protein</fullName>
    </submittedName>
</protein>
<dbReference type="Pfam" id="PF02008">
    <property type="entry name" value="zf-CXXC"/>
    <property type="match status" value="1"/>
</dbReference>
<dbReference type="Gene3D" id="3.30.40.10">
    <property type="entry name" value="Zinc/RING finger domain, C3HC4 (zinc finger)"/>
    <property type="match status" value="1"/>
</dbReference>
<feature type="compositionally biased region" description="Basic and acidic residues" evidence="6">
    <location>
        <begin position="517"/>
        <end position="526"/>
    </location>
</feature>
<feature type="region of interest" description="Disordered" evidence="6">
    <location>
        <begin position="444"/>
        <end position="463"/>
    </location>
</feature>
<dbReference type="PROSITE" id="PS51058">
    <property type="entry name" value="ZF_CXXC"/>
    <property type="match status" value="1"/>
</dbReference>
<proteinExistence type="predicted"/>
<dbReference type="GO" id="GO:0003677">
    <property type="term" value="F:DNA binding"/>
    <property type="evidence" value="ECO:0007669"/>
    <property type="project" value="UniProtKB-KW"/>
</dbReference>
<dbReference type="GeneID" id="115920887"/>
<dbReference type="InParanoid" id="A0A7M7SV11"/>
<feature type="region of interest" description="Disordered" evidence="6">
    <location>
        <begin position="840"/>
        <end position="873"/>
    </location>
</feature>
<feature type="compositionally biased region" description="Low complexity" evidence="6">
    <location>
        <begin position="861"/>
        <end position="872"/>
    </location>
</feature>
<evidence type="ECO:0000256" key="7">
    <source>
        <dbReference type="SAM" id="Phobius"/>
    </source>
</evidence>
<evidence type="ECO:0000256" key="3">
    <source>
        <dbReference type="ARBA" id="ARBA00022833"/>
    </source>
</evidence>
<evidence type="ECO:0000256" key="4">
    <source>
        <dbReference type="ARBA" id="ARBA00023125"/>
    </source>
</evidence>
<dbReference type="InterPro" id="IPR002857">
    <property type="entry name" value="Znf_CXXC"/>
</dbReference>
<feature type="compositionally biased region" description="Acidic residues" evidence="6">
    <location>
        <begin position="1103"/>
        <end position="1114"/>
    </location>
</feature>
<keyword evidence="7" id="KW-1133">Transmembrane helix</keyword>
<reference evidence="10" key="2">
    <citation type="submission" date="2021-01" db="UniProtKB">
        <authorList>
            <consortium name="EnsemblMetazoa"/>
        </authorList>
    </citation>
    <scope>IDENTIFICATION</scope>
</reference>
<sequence length="1510" mass="170326">MARLRFPGRPGHRYGRSLVRYLPEKDRNRQHAFFARTAAIQRNLKWFYDLFGDSDEEDDFQGFSTSEIGELPSPLRRKKWTKKEDPSLSPKIKNVKAAWPIMGRRAGREIHYTRGDSCAEMKRGEWNTSKPYRTKQSRVAEGRIQKLKQGKNGSLGVGNREKRSVGRLSYRDMVKGLDIVRPKLIPPKPPKIKEPTAAFTKVGGKTTGKIRLPFMMPKQKAGAAKTTNPTKFKIKLLGDGKQAQIVKGRGSPRKDTGVPWGKAKLEKAQLLLKKARGKKSESSPMKFKPWGRKKLLMAEAQNGTLDKGGKVICVPKSKQVNVSKAMELVKKAKGAQRKDQEVFGSDTPGKRSVKCSSKLADMDMKGVDLQFLHRKVTPPAKKGTLSKQAGLKSKKKLKLDGKLEPKTPKPLKPSFGFIMPVVSSRSLRVIKPTKRFIEQEEFGSSLLTSPSGQDSGDWSDIPSDLDGSFLTTGSLQATENDDIKKPSKPPQSDHTELSMKGTKKKKAKHKDKKEKKHTAFQDEFSKSIKKKKSSRKRKTKVKSENETDKEYSPQSEEKKCREDKRLLAMINAKIKNGTALTESQEETLLGTTEAKWQPLRAVYKKVVKKDTLNEEESAALRTSPLVLFQTLRNGEELMHIRGRIDGCATVGEILEKTKTGMDLTPGEKEKMDRYRRITSERQAILRSKQRAERLLKEGEAGDGAPVNPNSMSPRADGSPKVNATSSSPRAKKKPELTEEEKAKLLEQERERLMKKFLEEKENYVKTVTEHREAAPADGLPSMRALYRKAKEGLELTPDEIERMKKGKIITNRRCRLRNLKKMLQKVYKGSGKEKEVAMLDDQEPDGQEPDGQEPDDQEPEGLALSGDSLGLSPNSRRLLALGSELYERNSKIKKKKKKKKNILDNTLSVGLGSIMPMSKVERMKWKKKKKKKKAKGGMTKEEIKLRKKNASSKLLLKAKQRKQKGKGMKLKKSAARKLKLGAVLEDEMDSLSRMKSLLHDKLLSPADKTLQDTVSRQMADALEADMSPDQTEASNANVHQVANEVTVGSVAVSGGPRIKHVCRRQSVALGYSPARYEGQGPTSHDSLKLSALPFKERKKLFTSDDDNSDTETGSEGDLYGNETSPRLSTRKRKPTAKKRAMEGFLTMDEEANYLEKNYSDFATKKEAKKVLKLKKALQQKSEMASMSTPWSSMPEGDEELNVKRRSRCGQCSACLRKYDCKKCANCLDKPKYGGRGTKKQACIHRKCHNLVKMKMWRLKQMKAKKLLAVPEQAQKAPSVPRPAGARIKRAGGDVLDELALVPSNKKGQAGGEKTDANSKSLRTVKFSKKIRGKHFIKTDFKDDYDMSVAWKRGMVIISSDPMIPRTICYLCGSNGKHELVYCNVCCEPFHDFCLEEDERPLPDEKENWCCRNCRFCHVCDHQDKLLTCHKCHCSYHAECLGPNYPTKPSKKRKIWVSRAYIHYTSISNIKSRFWGVPPLIIIMIIIINLFCKCVMPCYYHFTSLVFYKLG</sequence>
<organism evidence="10 11">
    <name type="scientific">Strongylocentrotus purpuratus</name>
    <name type="common">Purple sea urchin</name>
    <dbReference type="NCBI Taxonomy" id="7668"/>
    <lineage>
        <taxon>Eukaryota</taxon>
        <taxon>Metazoa</taxon>
        <taxon>Echinodermata</taxon>
        <taxon>Eleutherozoa</taxon>
        <taxon>Echinozoa</taxon>
        <taxon>Echinoidea</taxon>
        <taxon>Euechinoidea</taxon>
        <taxon>Echinacea</taxon>
        <taxon>Camarodonta</taxon>
        <taxon>Echinidea</taxon>
        <taxon>Strongylocentrotidae</taxon>
        <taxon>Strongylocentrotus</taxon>
    </lineage>
</organism>
<evidence type="ECO:0000259" key="8">
    <source>
        <dbReference type="PROSITE" id="PS50016"/>
    </source>
</evidence>
<feature type="region of interest" description="Disordered" evidence="6">
    <location>
        <begin position="476"/>
        <end position="560"/>
    </location>
</feature>
<dbReference type="InterPro" id="IPR001965">
    <property type="entry name" value="Znf_PHD"/>
</dbReference>
<reference evidence="11" key="1">
    <citation type="submission" date="2015-02" db="EMBL/GenBank/DDBJ databases">
        <title>Genome sequencing for Strongylocentrotus purpuratus.</title>
        <authorList>
            <person name="Murali S."/>
            <person name="Liu Y."/>
            <person name="Vee V."/>
            <person name="English A."/>
            <person name="Wang M."/>
            <person name="Skinner E."/>
            <person name="Han Y."/>
            <person name="Muzny D.M."/>
            <person name="Worley K.C."/>
            <person name="Gibbs R.A."/>
        </authorList>
    </citation>
    <scope>NUCLEOTIDE SEQUENCE</scope>
</reference>
<feature type="domain" description="PHD-type" evidence="8">
    <location>
        <begin position="1365"/>
        <end position="1416"/>
    </location>
</feature>
<accession>A0A7M7SV11</accession>
<feature type="compositionally biased region" description="Basic residues" evidence="6">
    <location>
        <begin position="527"/>
        <end position="540"/>
    </location>
</feature>
<evidence type="ECO:0000256" key="6">
    <source>
        <dbReference type="SAM" id="MobiDB-lite"/>
    </source>
</evidence>
<dbReference type="EnsemblMetazoa" id="XM_030977597">
    <property type="protein sequence ID" value="XP_030833457"/>
    <property type="gene ID" value="LOC115920887"/>
</dbReference>
<evidence type="ECO:0000256" key="1">
    <source>
        <dbReference type="ARBA" id="ARBA00022723"/>
    </source>
</evidence>
<evidence type="ECO:0000259" key="9">
    <source>
        <dbReference type="PROSITE" id="PS51058"/>
    </source>
</evidence>
<feature type="transmembrane region" description="Helical" evidence="7">
    <location>
        <begin position="1473"/>
        <end position="1491"/>
    </location>
</feature>
<dbReference type="CDD" id="cd15506">
    <property type="entry name" value="PHD1_KMT2A_like"/>
    <property type="match status" value="1"/>
</dbReference>
<dbReference type="InterPro" id="IPR019787">
    <property type="entry name" value="Znf_PHD-finger"/>
</dbReference>
<feature type="compositionally biased region" description="Polar residues" evidence="6">
    <location>
        <begin position="445"/>
        <end position="456"/>
    </location>
</feature>
<name>A0A7M7SV11_STRPU</name>
<dbReference type="KEGG" id="spu:115920887"/>
<dbReference type="InterPro" id="IPR011011">
    <property type="entry name" value="Znf_FYVE_PHD"/>
</dbReference>
<evidence type="ECO:0000313" key="10">
    <source>
        <dbReference type="EnsemblMetazoa" id="XP_030833457"/>
    </source>
</evidence>
<keyword evidence="3" id="KW-0862">Zinc</keyword>
<keyword evidence="7" id="KW-0472">Membrane</keyword>
<feature type="compositionally biased region" description="Basic and acidic residues" evidence="6">
    <location>
        <begin position="398"/>
        <end position="407"/>
    </location>
</feature>
<dbReference type="OrthoDB" id="6161085at2759"/>
<dbReference type="GO" id="GO:0008270">
    <property type="term" value="F:zinc ion binding"/>
    <property type="evidence" value="ECO:0007669"/>
    <property type="project" value="UniProtKB-KW"/>
</dbReference>
<feature type="domain" description="CXXC-type" evidence="9">
    <location>
        <begin position="1201"/>
        <end position="1248"/>
    </location>
</feature>